<dbReference type="EMBL" id="RAXV01000001">
    <property type="protein sequence ID" value="RKG34685.1"/>
    <property type="molecule type" value="Genomic_DNA"/>
</dbReference>
<evidence type="ECO:0000313" key="1">
    <source>
        <dbReference type="EMBL" id="RKG34685.1"/>
    </source>
</evidence>
<comment type="caution">
    <text evidence="1">The sequence shown here is derived from an EMBL/GenBank/DDBJ whole genome shotgun (WGS) entry which is preliminary data.</text>
</comment>
<accession>A0A3A8EJC0</accession>
<organism evidence="1 2">
    <name type="scientific">Acinetobacter tianfuensis</name>
    <dbReference type="NCBI Taxonomy" id="2419603"/>
    <lineage>
        <taxon>Bacteria</taxon>
        <taxon>Pseudomonadati</taxon>
        <taxon>Pseudomonadota</taxon>
        <taxon>Gammaproteobacteria</taxon>
        <taxon>Moraxellales</taxon>
        <taxon>Moraxellaceae</taxon>
        <taxon>Acinetobacter</taxon>
    </lineage>
</organism>
<name>A0A3A8EJC0_9GAMM</name>
<proteinExistence type="predicted"/>
<sequence length="68" mass="8063">MKFLHTFGRGVPCLIFDYVTVWTRRCRAASIYAVRAEFGWKFRSFWRDDERFSQAVGFFCTIGAEIIE</sequence>
<reference evidence="1 2" key="1">
    <citation type="submission" date="2018-09" db="EMBL/GenBank/DDBJ databases">
        <title>The draft genome of Acinetobacter spp. strains.</title>
        <authorList>
            <person name="Qin J."/>
            <person name="Feng Y."/>
            <person name="Zong Z."/>
        </authorList>
    </citation>
    <scope>NUCLEOTIDE SEQUENCE [LARGE SCALE GENOMIC DNA]</scope>
    <source>
        <strain evidence="1 2">WCHAc060012</strain>
    </source>
</reference>
<dbReference type="Proteomes" id="UP000282388">
    <property type="component" value="Unassembled WGS sequence"/>
</dbReference>
<protein>
    <submittedName>
        <fullName evidence="1">Uncharacterized protein</fullName>
    </submittedName>
</protein>
<gene>
    <name evidence="1" type="ORF">D7V32_01110</name>
</gene>
<dbReference type="AlphaFoldDB" id="A0A3A8EJC0"/>
<keyword evidence="2" id="KW-1185">Reference proteome</keyword>
<evidence type="ECO:0000313" key="2">
    <source>
        <dbReference type="Proteomes" id="UP000282388"/>
    </source>
</evidence>